<accession>A0A150SZX7</accession>
<evidence type="ECO:0000313" key="3">
    <source>
        <dbReference type="Proteomes" id="UP000075635"/>
    </source>
</evidence>
<evidence type="ECO:0000313" key="2">
    <source>
        <dbReference type="EMBL" id="KYF97960.1"/>
    </source>
</evidence>
<dbReference type="InterPro" id="IPR005532">
    <property type="entry name" value="SUMF_dom"/>
</dbReference>
<proteinExistence type="predicted"/>
<organism evidence="2 3">
    <name type="scientific">Sorangium cellulosum</name>
    <name type="common">Polyangium cellulosum</name>
    <dbReference type="NCBI Taxonomy" id="56"/>
    <lineage>
        <taxon>Bacteria</taxon>
        <taxon>Pseudomonadati</taxon>
        <taxon>Myxococcota</taxon>
        <taxon>Polyangia</taxon>
        <taxon>Polyangiales</taxon>
        <taxon>Polyangiaceae</taxon>
        <taxon>Sorangium</taxon>
    </lineage>
</organism>
<dbReference type="Proteomes" id="UP000075635">
    <property type="component" value="Unassembled WGS sequence"/>
</dbReference>
<comment type="caution">
    <text evidence="2">The sequence shown here is derived from an EMBL/GenBank/DDBJ whole genome shotgun (WGS) entry which is preliminary data.</text>
</comment>
<dbReference type="EMBL" id="JEMB01000326">
    <property type="protein sequence ID" value="KYF97960.1"/>
    <property type="molecule type" value="Genomic_DNA"/>
</dbReference>
<dbReference type="Pfam" id="PF03781">
    <property type="entry name" value="FGE-sulfatase"/>
    <property type="match status" value="1"/>
</dbReference>
<dbReference type="InterPro" id="IPR016187">
    <property type="entry name" value="CTDL_fold"/>
</dbReference>
<dbReference type="AlphaFoldDB" id="A0A150SZX7"/>
<dbReference type="InterPro" id="IPR042095">
    <property type="entry name" value="SUMF_sf"/>
</dbReference>
<dbReference type="SUPFAM" id="SSF56436">
    <property type="entry name" value="C-type lectin-like"/>
    <property type="match status" value="1"/>
</dbReference>
<feature type="non-terminal residue" evidence="2">
    <location>
        <position position="1"/>
    </location>
</feature>
<sequence>AGTTASAAAEEQACPADMKLVEGEYCTEVEHSCLRSWYDKSNKKTICEEFAPTPARCTGEKVKKRYCIDTYEWPNRKGERPEVMNRFHQAQVKCAAVGKRLCTESEWTLACEGPEMKPFPYGYSRDATKCNGDHLWDDPDMKKVAKRDPGELARLWKGVPSGSQAQCISDYGVADMPANTDEVVASETSGGWRGKFDSVHTGGPWYKGVRNQCRPKIYTHDEGFYYYFLSFRCCAEPDGKTTDPRTPKQIQDGWNMDRVERLAQFTIEQMRGKLELKQQGKCECRPTDILCKTMCGTLLGPNAVDGTPG</sequence>
<reference evidence="2 3" key="1">
    <citation type="submission" date="2014-02" db="EMBL/GenBank/DDBJ databases">
        <title>The small core and large imbalanced accessory genome model reveals a collaborative survival strategy of Sorangium cellulosum strains in nature.</title>
        <authorList>
            <person name="Han K."/>
            <person name="Peng R."/>
            <person name="Blom J."/>
            <person name="Li Y.-Z."/>
        </authorList>
    </citation>
    <scope>NUCLEOTIDE SEQUENCE [LARGE SCALE GENOMIC DNA]</scope>
    <source>
        <strain evidence="2 3">So0011-07</strain>
    </source>
</reference>
<dbReference type="Gene3D" id="3.90.1580.10">
    <property type="entry name" value="paralog of FGE (formylglycine-generating enzyme)"/>
    <property type="match status" value="1"/>
</dbReference>
<feature type="non-terminal residue" evidence="2">
    <location>
        <position position="309"/>
    </location>
</feature>
<gene>
    <name evidence="2" type="ORF">BE17_36690</name>
</gene>
<feature type="domain" description="Sulfatase-modifying factor enzyme-like" evidence="1">
    <location>
        <begin position="75"/>
        <end position="233"/>
    </location>
</feature>
<protein>
    <recommendedName>
        <fullName evidence="1">Sulfatase-modifying factor enzyme-like domain-containing protein</fullName>
    </recommendedName>
</protein>
<evidence type="ECO:0000259" key="1">
    <source>
        <dbReference type="Pfam" id="PF03781"/>
    </source>
</evidence>
<name>A0A150SZX7_SORCE</name>